<protein>
    <recommendedName>
        <fullName evidence="4">Polyisoprenoid-binding protein YceI</fullName>
    </recommendedName>
</protein>
<evidence type="ECO:0000313" key="3">
    <source>
        <dbReference type="Proteomes" id="UP000734823"/>
    </source>
</evidence>
<evidence type="ECO:0000313" key="2">
    <source>
        <dbReference type="EMBL" id="MBC6447560.1"/>
    </source>
</evidence>
<keyword evidence="1" id="KW-0732">Signal</keyword>
<sequence>MFGLAAVFLSGSVLLAVTGTSSAAPVAVTYDAKGQSTLTGLGATLPLGPGTVEAAFDLQSGQFTGQLALPESRTAFTLFGFLDTHAKVKITQAGAMSGTVTSSGAVTASVGVNVQITEVGHFGFGIPLANCKTTAVTPITLTSQGEFEPTIGGTLVGKYVLPKFADCGFDTDIINGLLGGQANSLTMSLTFKQ</sequence>
<dbReference type="RefSeq" id="WP_187220070.1">
    <property type="nucleotide sequence ID" value="NZ_JABVED010000004.1"/>
</dbReference>
<organism evidence="2 3">
    <name type="scientific">Actinokineospora xionganensis</name>
    <dbReference type="NCBI Taxonomy" id="2684470"/>
    <lineage>
        <taxon>Bacteria</taxon>
        <taxon>Bacillati</taxon>
        <taxon>Actinomycetota</taxon>
        <taxon>Actinomycetes</taxon>
        <taxon>Pseudonocardiales</taxon>
        <taxon>Pseudonocardiaceae</taxon>
        <taxon>Actinokineospora</taxon>
    </lineage>
</organism>
<reference evidence="2 3" key="1">
    <citation type="submission" date="2020-06" db="EMBL/GenBank/DDBJ databases">
        <title>Actinokineospora xiongansis sp. nov., isolated from soil of Baiyangdian.</title>
        <authorList>
            <person name="Zhang X."/>
        </authorList>
    </citation>
    <scope>NUCLEOTIDE SEQUENCE [LARGE SCALE GENOMIC DNA]</scope>
    <source>
        <strain evidence="2 3">HBU206404</strain>
    </source>
</reference>
<keyword evidence="3" id="KW-1185">Reference proteome</keyword>
<accession>A0ABR7L4F0</accession>
<dbReference type="EMBL" id="JABVED010000004">
    <property type="protein sequence ID" value="MBC6447560.1"/>
    <property type="molecule type" value="Genomic_DNA"/>
</dbReference>
<comment type="caution">
    <text evidence="2">The sequence shown here is derived from an EMBL/GenBank/DDBJ whole genome shotgun (WGS) entry which is preliminary data.</text>
</comment>
<dbReference type="Proteomes" id="UP000734823">
    <property type="component" value="Unassembled WGS sequence"/>
</dbReference>
<evidence type="ECO:0000256" key="1">
    <source>
        <dbReference type="SAM" id="SignalP"/>
    </source>
</evidence>
<feature type="chain" id="PRO_5045874832" description="Polyisoprenoid-binding protein YceI" evidence="1">
    <location>
        <begin position="24"/>
        <end position="193"/>
    </location>
</feature>
<name>A0ABR7L4F0_9PSEU</name>
<proteinExistence type="predicted"/>
<gene>
    <name evidence="2" type="ORF">GPZ80_10295</name>
</gene>
<evidence type="ECO:0008006" key="4">
    <source>
        <dbReference type="Google" id="ProtNLM"/>
    </source>
</evidence>
<feature type="signal peptide" evidence="1">
    <location>
        <begin position="1"/>
        <end position="23"/>
    </location>
</feature>